<comment type="caution">
    <text evidence="1">The sequence shown here is derived from an EMBL/GenBank/DDBJ whole genome shotgun (WGS) entry which is preliminary data.</text>
</comment>
<gene>
    <name evidence="1" type="ORF">ACFSQS_06755</name>
</gene>
<reference evidence="2" key="1">
    <citation type="journal article" date="2019" name="Int. J. Syst. Evol. Microbiol.">
        <title>The Global Catalogue of Microorganisms (GCM) 10K type strain sequencing project: providing services to taxonomists for standard genome sequencing and annotation.</title>
        <authorList>
            <consortium name="The Broad Institute Genomics Platform"/>
            <consortium name="The Broad Institute Genome Sequencing Center for Infectious Disease"/>
            <person name="Wu L."/>
            <person name="Ma J."/>
        </authorList>
    </citation>
    <scope>NUCLEOTIDE SEQUENCE [LARGE SCALE GENOMIC DNA]</scope>
    <source>
        <strain evidence="2">KCTC 42903</strain>
    </source>
</reference>
<keyword evidence="2" id="KW-1185">Reference proteome</keyword>
<dbReference type="RefSeq" id="WP_388016058.1">
    <property type="nucleotide sequence ID" value="NZ_JBHUDT010000002.1"/>
</dbReference>
<protein>
    <submittedName>
        <fullName evidence="1">Uncharacterized protein</fullName>
    </submittedName>
</protein>
<sequence length="43" mass="4758">MKNNKNIQIIDKIYKAFAAGDIPTVLGNVASPNIEWNEAEGNR</sequence>
<evidence type="ECO:0000313" key="2">
    <source>
        <dbReference type="Proteomes" id="UP001597441"/>
    </source>
</evidence>
<accession>A0ABW5JQH3</accession>
<dbReference type="EMBL" id="JBHULK010000002">
    <property type="protein sequence ID" value="MFD2534801.1"/>
    <property type="molecule type" value="Genomic_DNA"/>
</dbReference>
<proteinExistence type="predicted"/>
<name>A0ABW5JQH3_9FLAO</name>
<dbReference type="Proteomes" id="UP001597441">
    <property type="component" value="Unassembled WGS sequence"/>
</dbReference>
<organism evidence="1 2">
    <name type="scientific">Gelatiniphilus marinus</name>
    <dbReference type="NCBI Taxonomy" id="1759464"/>
    <lineage>
        <taxon>Bacteria</taxon>
        <taxon>Pseudomonadati</taxon>
        <taxon>Bacteroidota</taxon>
        <taxon>Flavobacteriia</taxon>
        <taxon>Flavobacteriales</taxon>
        <taxon>Flavobacteriaceae</taxon>
        <taxon>Gelatiniphilus</taxon>
    </lineage>
</organism>
<evidence type="ECO:0000313" key="1">
    <source>
        <dbReference type="EMBL" id="MFD2534801.1"/>
    </source>
</evidence>